<accession>A0A818LIA8</accession>
<dbReference type="PANTHER" id="PTHR36902">
    <property type="entry name" value="ENRICHED IN SURFACE-LABELED PROTEOME PROTEIN 9"/>
    <property type="match status" value="1"/>
</dbReference>
<organism evidence="5 6">
    <name type="scientific">Rotaria sordida</name>
    <dbReference type="NCBI Taxonomy" id="392033"/>
    <lineage>
        <taxon>Eukaryota</taxon>
        <taxon>Metazoa</taxon>
        <taxon>Spiralia</taxon>
        <taxon>Gnathifera</taxon>
        <taxon>Rotifera</taxon>
        <taxon>Eurotatoria</taxon>
        <taxon>Bdelloidea</taxon>
        <taxon>Philodinida</taxon>
        <taxon>Philodinidae</taxon>
        <taxon>Rotaria</taxon>
    </lineage>
</organism>
<dbReference type="Proteomes" id="UP000663836">
    <property type="component" value="Unassembled WGS sequence"/>
</dbReference>
<sequence>MFLLPTYLLSIVIVFITTSHGQFDQSLCPDGPSAPIPDPKWRSIPQRFEIMTELVSGTDVMELSQAFSPTRDAIAASTTKGPIQFYWYFETNEAFQVLTAVVAQNPVPVCLRQVITPESETSVIQPNTLFVKPSILLGYDPRNEPNRQWGIRYDGDEDLRGIPTNRFKSCFYVNDIKATVSATYYVSDVNKFQAYLPANTSIIVKLDVTISHPSGRRESYTYNVFRYTPNPRRSEERQALETPAGVFCPNRTSTLAVPANIPERVSANSEVLIPNLNSSIISSHNLYDTEFQFTRFDVWYADPAGGQRWFHMTEIHDFAVGLSFQYNNTNGQCTVRDINTNGNDAVPTDGSPNLLQMGSPQHLLLMDDIIYQYTGEKRCRDRVWCHVWIGEKPMPNDTVEHREWHWAASVNNEPLQNLIPMKLVLRQYVSGILLFSVEINIFNYRRRPMTIFEIDYTLANCYRALGPAENYSLAVLSFAIANDKNYPVLENLNFLRLHIFETLIFTMFVRPTRISNLLVDKNNTDIIVTFTLLDVPPRTGPVEVPLQELSLDTVIQRFQTIIDSEGLTFRARYGDSKQVTLRARAKSLNVVQNTQNKWLTSGSKITGLWIGFIILGLAIGAVGGFFVFRPETSNLLSTNDSISNAHTDITAIYDQFISILFTSNMPSTSSLLTLSISAISSFLIAIDTSRPLAYPSPQLCFHNHQSFQHV</sequence>
<name>A0A818LIA8_9BILA</name>
<keyword evidence="1" id="KW-0812">Transmembrane</keyword>
<protein>
    <submittedName>
        <fullName evidence="5">Uncharacterized protein</fullName>
    </submittedName>
</protein>
<gene>
    <name evidence="5" type="ORF">JBS370_LOCUS2674</name>
</gene>
<dbReference type="PANTHER" id="PTHR36902:SF1">
    <property type="entry name" value="ENRICHED IN SURFACE-LABELED PROTEOME PROTEIN 9"/>
    <property type="match status" value="1"/>
</dbReference>
<evidence type="ECO:0000313" key="5">
    <source>
        <dbReference type="EMBL" id="CAF3578201.1"/>
    </source>
</evidence>
<feature type="chain" id="PRO_5032620368" evidence="2">
    <location>
        <begin position="22"/>
        <end position="710"/>
    </location>
</feature>
<keyword evidence="2" id="KW-0732">Signal</keyword>
<dbReference type="EMBL" id="CAJOBD010000107">
    <property type="protein sequence ID" value="CAF3578201.1"/>
    <property type="molecule type" value="Genomic_DNA"/>
</dbReference>
<keyword evidence="1" id="KW-1133">Transmembrane helix</keyword>
<dbReference type="AlphaFoldDB" id="A0A818LIA8"/>
<evidence type="ECO:0000256" key="1">
    <source>
        <dbReference type="SAM" id="Phobius"/>
    </source>
</evidence>
<keyword evidence="1" id="KW-0472">Membrane</keyword>
<comment type="caution">
    <text evidence="5">The sequence shown here is derived from an EMBL/GenBank/DDBJ whole genome shotgun (WGS) entry which is preliminary data.</text>
</comment>
<evidence type="ECO:0000259" key="3">
    <source>
        <dbReference type="Pfam" id="PF25898"/>
    </source>
</evidence>
<dbReference type="InterPro" id="IPR058831">
    <property type="entry name" value="LolA-like_dom_2nd"/>
</dbReference>
<proteinExistence type="predicted"/>
<evidence type="ECO:0000259" key="4">
    <source>
        <dbReference type="Pfam" id="PF25899"/>
    </source>
</evidence>
<reference evidence="5" key="1">
    <citation type="submission" date="2021-02" db="EMBL/GenBank/DDBJ databases">
        <authorList>
            <person name="Nowell W R."/>
        </authorList>
    </citation>
    <scope>NUCLEOTIDE SEQUENCE</scope>
</reference>
<feature type="signal peptide" evidence="2">
    <location>
        <begin position="1"/>
        <end position="21"/>
    </location>
</feature>
<dbReference type="InterPro" id="IPR058265">
    <property type="entry name" value="DUF7959"/>
</dbReference>
<feature type="transmembrane region" description="Helical" evidence="1">
    <location>
        <begin position="607"/>
        <end position="628"/>
    </location>
</feature>
<evidence type="ECO:0000313" key="6">
    <source>
        <dbReference type="Proteomes" id="UP000663836"/>
    </source>
</evidence>
<dbReference type="Pfam" id="PF25899">
    <property type="entry name" value="DUF7959"/>
    <property type="match status" value="1"/>
</dbReference>
<feature type="domain" description="DUF7959" evidence="4">
    <location>
        <begin position="484"/>
        <end position="592"/>
    </location>
</feature>
<feature type="domain" description="LolA-like" evidence="3">
    <location>
        <begin position="243"/>
        <end position="456"/>
    </location>
</feature>
<evidence type="ECO:0000256" key="2">
    <source>
        <dbReference type="SAM" id="SignalP"/>
    </source>
</evidence>
<dbReference type="Pfam" id="PF25898">
    <property type="entry name" value="LolA_2nd_metazoa"/>
    <property type="match status" value="1"/>
</dbReference>